<keyword evidence="1" id="KW-0472">Membrane</keyword>
<name>A0AAC8YDX1_9ACTN</name>
<evidence type="ECO:0000313" key="5">
    <source>
        <dbReference type="Proteomes" id="UP000178666"/>
    </source>
</evidence>
<keyword evidence="5" id="KW-1185">Reference proteome</keyword>
<sequence length="163" mass="16739">MHAVLERMRRAREPFAWLMLIVSCSFVAVFVTDFCWSVFHEGAGLFETARRGSGSSLGISTLAVTVAAVLLCRLVSPSTSHARLIGELVAAVVSASALVDLTLAVLAAVDAPGGVFGVLVGLIGDLLVVAVKVAAAAALIALSRVRDDPAGDETPEPAGSSQP</sequence>
<feature type="transmembrane region" description="Helical" evidence="1">
    <location>
        <begin position="59"/>
        <end position="76"/>
    </location>
</feature>
<dbReference type="RefSeq" id="WP_062819263.1">
    <property type="nucleotide sequence ID" value="NZ_CP014352.1"/>
</dbReference>
<dbReference type="PROSITE" id="PS51257">
    <property type="entry name" value="PROKAR_LIPOPROTEIN"/>
    <property type="match status" value="1"/>
</dbReference>
<organism evidence="2 4">
    <name type="scientific">Acidipropionibacterium acidipropionici</name>
    <dbReference type="NCBI Taxonomy" id="1748"/>
    <lineage>
        <taxon>Bacteria</taxon>
        <taxon>Bacillati</taxon>
        <taxon>Actinomycetota</taxon>
        <taxon>Actinomycetes</taxon>
        <taxon>Propionibacteriales</taxon>
        <taxon>Propionibacteriaceae</taxon>
        <taxon>Acidipropionibacterium</taxon>
    </lineage>
</organism>
<keyword evidence="1" id="KW-1133">Transmembrane helix</keyword>
<dbReference type="AlphaFoldDB" id="A0AAC8YDX1"/>
<dbReference type="Proteomes" id="UP000075221">
    <property type="component" value="Chromosome"/>
</dbReference>
<feature type="transmembrane region" description="Helical" evidence="1">
    <location>
        <begin position="115"/>
        <end position="142"/>
    </location>
</feature>
<accession>A0AAC8YDX1</accession>
<feature type="transmembrane region" description="Helical" evidence="1">
    <location>
        <begin position="15"/>
        <end position="39"/>
    </location>
</feature>
<keyword evidence="1" id="KW-0812">Transmembrane</keyword>
<evidence type="ECO:0000313" key="3">
    <source>
        <dbReference type="EMBL" id="AOZ46435.1"/>
    </source>
</evidence>
<dbReference type="Proteomes" id="UP000178666">
    <property type="component" value="Chromosome"/>
</dbReference>
<evidence type="ECO:0000313" key="4">
    <source>
        <dbReference type="Proteomes" id="UP000075221"/>
    </source>
</evidence>
<reference evidence="3 5" key="1">
    <citation type="journal article" date="2016" name="Plant Dis.">
        <title>Improved production of propionic acid using genome shuffling.</title>
        <authorList>
            <person name="Luna-Flores C.H."/>
            <person name="Palfreyman R.W."/>
            <person name="Kromer J.O."/>
            <person name="Nielsen L.K."/>
            <person name="Marcellin E."/>
        </authorList>
    </citation>
    <scope>NUCLEOTIDE SEQUENCE [LARGE SCALE GENOMIC DNA]</scope>
    <source>
        <strain evidence="3 5">F3E8</strain>
    </source>
</reference>
<dbReference type="EMBL" id="CP014352">
    <property type="protein sequence ID" value="AMS04951.1"/>
    <property type="molecule type" value="Genomic_DNA"/>
</dbReference>
<evidence type="ECO:0000313" key="2">
    <source>
        <dbReference type="EMBL" id="AMS04951.1"/>
    </source>
</evidence>
<proteinExistence type="predicted"/>
<gene>
    <name evidence="3" type="ORF">A8L58_06665</name>
    <name evidence="2" type="ORF">AXH35_05200</name>
</gene>
<dbReference type="EMBL" id="CP015970">
    <property type="protein sequence ID" value="AOZ46435.1"/>
    <property type="molecule type" value="Genomic_DNA"/>
</dbReference>
<feature type="transmembrane region" description="Helical" evidence="1">
    <location>
        <begin position="88"/>
        <end position="109"/>
    </location>
</feature>
<evidence type="ECO:0000256" key="1">
    <source>
        <dbReference type="SAM" id="Phobius"/>
    </source>
</evidence>
<protein>
    <submittedName>
        <fullName evidence="2">Uncharacterized protein</fullName>
    </submittedName>
</protein>
<reference evidence="2 4" key="2">
    <citation type="submission" date="2016-02" db="EMBL/GenBank/DDBJ databases">
        <title>Complete Genome Sequence of Propionibacterium acidipropionici ATCC 55737.</title>
        <authorList>
            <person name="Luna Flores C.H."/>
            <person name="Nielsen L.K."/>
            <person name="Marcellin E."/>
        </authorList>
    </citation>
    <scope>NUCLEOTIDE SEQUENCE [LARGE SCALE GENOMIC DNA]</scope>
    <source>
        <strain evidence="2 4">ATCC 55737</strain>
    </source>
</reference>